<keyword evidence="5 10" id="KW-0812">Transmembrane</keyword>
<sequence length="586" mass="65360">MTSIRDDISLVEGFIHTLQKTIQQHGDADETDHLRAEAHVDDFIAAMKWVKYLQRRAENLSEQARDEGWKRFIASINGVLRHVVRLAYDKYPEGLILAKMYPRKRGGSVWDPSGGTDPGLFGPFDDDDTLNQDWTWALKAAGELELVTKVLFKHCEEVAGMMYADFMATDMATALEGMLFWKSHKCCVSMATCKTDQRSMAVSKHDIGWRRVIRNFTPSWFSVNMGTGIASILLNTLPYNGAWLYYLSIIVFALNVLLFSLFCILTALRYLLYPKIFTAMIRHPVQSMFLGTFPMGFATIINMFVLVCVPAWGGEWTRRFAWGLWIFDAIVSVVVALTLPALLMMHMQKLDLSSMTAVWLLPIVSPIVAAASGAVVADVLVDIDPQHALWTVVVSYVLWGIGVPMAMMITTIYLQRLTLHKLPPKAVIVSVFLPLGPLGQGGYAIQKLGLLMPTLLSKTHNHSLPASAGDIFSALGFLTALILWGFGLSWLFFALTSIAYTRKFPFNIGWWGFTFPLGVFAMSTCQIGRELGSRFFLVLGTIFSGAVVLLWILVLSRTVMGAVEGKVFHAPCLADLDVPRREDHVA</sequence>
<dbReference type="InterPro" id="IPR051629">
    <property type="entry name" value="Sulfite_efflux_TDT"/>
</dbReference>
<dbReference type="InterPro" id="IPR038665">
    <property type="entry name" value="Voltage-dep_anion_channel_sf"/>
</dbReference>
<dbReference type="FunFam" id="1.50.10.150:FF:000004">
    <property type="entry name" value="Malic acid transporter"/>
    <property type="match status" value="1"/>
</dbReference>
<comment type="function">
    <text evidence="8">Sulphite efflux pump required for the secretion of sulphite as a reducing agent. In the presence of sulphite, cystine in keratin is directly cleaved to cysteine and S-sulphocysteine, and thereby, reduced proteins become accessible to hydrolysis by a variety of secreted endo- and exoproteases. Excretion of sulphite mediated by an efflux pump also represents a detoxification pathway for dermatophytes during infection of the epidermal stratum corneum, hair and nails, which are rich in cysteine.</text>
</comment>
<dbReference type="InterPro" id="IPR004695">
    <property type="entry name" value="SLAC1/Mae1/Ssu1/TehA"/>
</dbReference>
<dbReference type="GO" id="GO:0000319">
    <property type="term" value="F:sulfite transmembrane transporter activity"/>
    <property type="evidence" value="ECO:0007669"/>
    <property type="project" value="TreeGrafter"/>
</dbReference>
<reference evidence="12" key="1">
    <citation type="journal article" date="2015" name="Genome Announc.">
        <title>Draft genome sequence of Talaromyces cellulolyticus strain Y-94, a source of lignocellulosic biomass-degrading enzymes.</title>
        <authorList>
            <person name="Fujii T."/>
            <person name="Koike H."/>
            <person name="Sawayama S."/>
            <person name="Yano S."/>
            <person name="Inoue H."/>
        </authorList>
    </citation>
    <scope>NUCLEOTIDE SEQUENCE [LARGE SCALE GENOMIC DNA]</scope>
    <source>
        <strain evidence="12">Y-94</strain>
    </source>
</reference>
<feature type="transmembrane region" description="Helical" evidence="10">
    <location>
        <begin position="426"/>
        <end position="445"/>
    </location>
</feature>
<feature type="transmembrane region" description="Helical" evidence="10">
    <location>
        <begin position="508"/>
        <end position="529"/>
    </location>
</feature>
<evidence type="ECO:0000256" key="10">
    <source>
        <dbReference type="SAM" id="Phobius"/>
    </source>
</evidence>
<keyword evidence="6 10" id="KW-1133">Transmembrane helix</keyword>
<evidence type="ECO:0000256" key="2">
    <source>
        <dbReference type="ARBA" id="ARBA00008566"/>
    </source>
</evidence>
<evidence type="ECO:0000256" key="9">
    <source>
        <dbReference type="ARBA" id="ARBA00072906"/>
    </source>
</evidence>
<feature type="transmembrane region" description="Helical" evidence="10">
    <location>
        <begin position="219"/>
        <end position="237"/>
    </location>
</feature>
<keyword evidence="7 10" id="KW-0472">Membrane</keyword>
<dbReference type="PANTHER" id="PTHR31686:SF1">
    <property type="entry name" value="SULFITE EFFLUX PUMP SSU1"/>
    <property type="match status" value="1"/>
</dbReference>
<keyword evidence="12" id="KW-1185">Reference proteome</keyword>
<feature type="transmembrane region" description="Helical" evidence="10">
    <location>
        <begin position="389"/>
        <end position="414"/>
    </location>
</feature>
<keyword evidence="4" id="KW-1003">Cell membrane</keyword>
<feature type="transmembrane region" description="Helical" evidence="10">
    <location>
        <begin position="289"/>
        <end position="312"/>
    </location>
</feature>
<proteinExistence type="inferred from homology"/>
<organism evidence="11 12">
    <name type="scientific">Talaromyces pinophilus</name>
    <name type="common">Penicillium pinophilum</name>
    <dbReference type="NCBI Taxonomy" id="128442"/>
    <lineage>
        <taxon>Eukaryota</taxon>
        <taxon>Fungi</taxon>
        <taxon>Dikarya</taxon>
        <taxon>Ascomycota</taxon>
        <taxon>Pezizomycotina</taxon>
        <taxon>Eurotiomycetes</taxon>
        <taxon>Eurotiomycetidae</taxon>
        <taxon>Eurotiales</taxon>
        <taxon>Trichocomaceae</taxon>
        <taxon>Talaromyces</taxon>
        <taxon>Talaromyces sect. Talaromyces</taxon>
    </lineage>
</organism>
<evidence type="ECO:0000256" key="5">
    <source>
        <dbReference type="ARBA" id="ARBA00022692"/>
    </source>
</evidence>
<feature type="transmembrane region" description="Helical" evidence="10">
    <location>
        <begin position="324"/>
        <end position="345"/>
    </location>
</feature>
<comment type="subcellular location">
    <subcellularLocation>
        <location evidence="1">Cell membrane</location>
        <topology evidence="1">Multi-pass membrane protein</topology>
    </subcellularLocation>
</comment>
<feature type="transmembrane region" description="Helical" evidence="10">
    <location>
        <begin position="471"/>
        <end position="496"/>
    </location>
</feature>
<evidence type="ECO:0000256" key="4">
    <source>
        <dbReference type="ARBA" id="ARBA00022475"/>
    </source>
</evidence>
<dbReference type="GO" id="GO:0005886">
    <property type="term" value="C:plasma membrane"/>
    <property type="evidence" value="ECO:0007669"/>
    <property type="project" value="UniProtKB-SubCell"/>
</dbReference>
<dbReference type="EMBL" id="DF933809">
    <property type="protein sequence ID" value="GAM33922.1"/>
    <property type="molecule type" value="Genomic_DNA"/>
</dbReference>
<dbReference type="Pfam" id="PF03595">
    <property type="entry name" value="SLAC1"/>
    <property type="match status" value="1"/>
</dbReference>
<comment type="similarity">
    <text evidence="2">Belongs to the tellurite-resistance/dicarboxylate transporter (TDT) family.</text>
</comment>
<name>A0A698XMF4_TALPI</name>
<evidence type="ECO:0000256" key="8">
    <source>
        <dbReference type="ARBA" id="ARBA00056100"/>
    </source>
</evidence>
<feature type="transmembrane region" description="Helical" evidence="10">
    <location>
        <begin position="243"/>
        <end position="268"/>
    </location>
</feature>
<protein>
    <recommendedName>
        <fullName evidence="9">Sulfite efflux pump SSU1</fullName>
    </recommendedName>
</protein>
<evidence type="ECO:0000256" key="1">
    <source>
        <dbReference type="ARBA" id="ARBA00004651"/>
    </source>
</evidence>
<dbReference type="Proteomes" id="UP000053095">
    <property type="component" value="Unassembled WGS sequence"/>
</dbReference>
<dbReference type="Gene3D" id="1.50.10.150">
    <property type="entry name" value="Voltage-dependent anion channel"/>
    <property type="match status" value="1"/>
</dbReference>
<keyword evidence="3" id="KW-0813">Transport</keyword>
<evidence type="ECO:0000313" key="11">
    <source>
        <dbReference type="EMBL" id="GAM33922.1"/>
    </source>
</evidence>
<evidence type="ECO:0000313" key="12">
    <source>
        <dbReference type="Proteomes" id="UP000053095"/>
    </source>
</evidence>
<feature type="transmembrane region" description="Helical" evidence="10">
    <location>
        <begin position="357"/>
        <end position="377"/>
    </location>
</feature>
<gene>
    <name evidence="11" type="ORF">TCE0_013r01177</name>
</gene>
<dbReference type="PANTHER" id="PTHR31686">
    <property type="match status" value="1"/>
</dbReference>
<evidence type="ECO:0000256" key="3">
    <source>
        <dbReference type="ARBA" id="ARBA00022448"/>
    </source>
</evidence>
<feature type="transmembrane region" description="Helical" evidence="10">
    <location>
        <begin position="535"/>
        <end position="556"/>
    </location>
</feature>
<evidence type="ECO:0000256" key="6">
    <source>
        <dbReference type="ARBA" id="ARBA00022989"/>
    </source>
</evidence>
<accession>A0A698XMF4</accession>
<evidence type="ECO:0000256" key="7">
    <source>
        <dbReference type="ARBA" id="ARBA00023136"/>
    </source>
</evidence>
<dbReference type="CDD" id="cd09318">
    <property type="entry name" value="TDT_SSU1"/>
    <property type="match status" value="1"/>
</dbReference>
<dbReference type="AlphaFoldDB" id="A0A698XMF4"/>